<dbReference type="AlphaFoldDB" id="A0A0F7IHC9"/>
<dbReference type="HOGENOM" id="CLU_3075165_0_0_2"/>
<proteinExistence type="predicted"/>
<dbReference type="GeneID" id="43092357"/>
<name>A0A0F7IHC9_9EURY</name>
<keyword evidence="2" id="KW-1185">Reference proteome</keyword>
<evidence type="ECO:0000313" key="2">
    <source>
        <dbReference type="Proteomes" id="UP000034723"/>
    </source>
</evidence>
<gene>
    <name evidence="1" type="ORF">GAH_00577</name>
</gene>
<sequence length="53" mass="6717">MGCVECKFYEYDGVYRCRWFEARISRVFPRWVDDFKRGELRFKKCGYYRSKRE</sequence>
<dbReference type="KEGG" id="gah:GAH_00577"/>
<organism evidence="1 2">
    <name type="scientific">Geoglobus ahangari</name>
    <dbReference type="NCBI Taxonomy" id="113653"/>
    <lineage>
        <taxon>Archaea</taxon>
        <taxon>Methanobacteriati</taxon>
        <taxon>Methanobacteriota</taxon>
        <taxon>Archaeoglobi</taxon>
        <taxon>Archaeoglobales</taxon>
        <taxon>Archaeoglobaceae</taxon>
        <taxon>Geoglobus</taxon>
    </lineage>
</organism>
<dbReference type="STRING" id="113653.GAH_00577"/>
<dbReference type="EMBL" id="CP011267">
    <property type="protein sequence ID" value="AKG92080.1"/>
    <property type="molecule type" value="Genomic_DNA"/>
</dbReference>
<evidence type="ECO:0000313" key="1">
    <source>
        <dbReference type="EMBL" id="AKG92080.1"/>
    </source>
</evidence>
<dbReference type="Proteomes" id="UP000034723">
    <property type="component" value="Chromosome"/>
</dbReference>
<reference evidence="1 2" key="1">
    <citation type="submission" date="2015-04" db="EMBL/GenBank/DDBJ databases">
        <title>The complete genome sequence of the hyperthermophilic, obligate iron-reducing archaeon Geoglobus ahangari strain 234T.</title>
        <authorList>
            <person name="Manzella M.P."/>
            <person name="Holmes D.E."/>
            <person name="Rocheleau J.M."/>
            <person name="Chung A."/>
            <person name="Reguera G."/>
            <person name="Kashefi K."/>
        </authorList>
    </citation>
    <scope>NUCLEOTIDE SEQUENCE [LARGE SCALE GENOMIC DNA]</scope>
    <source>
        <strain evidence="1 2">234</strain>
    </source>
</reference>
<dbReference type="InParanoid" id="A0A0F7IHC9"/>
<dbReference type="RefSeq" id="WP_156967374.1">
    <property type="nucleotide sequence ID" value="NZ_CP011267.1"/>
</dbReference>
<dbReference type="OrthoDB" id="377947at2157"/>
<accession>A0A0F7IHC9</accession>
<protein>
    <submittedName>
        <fullName evidence="1">Uncharacterized protein</fullName>
    </submittedName>
</protein>